<feature type="non-terminal residue" evidence="2">
    <location>
        <position position="162"/>
    </location>
</feature>
<dbReference type="InterPro" id="IPR002909">
    <property type="entry name" value="IPT_dom"/>
</dbReference>
<feature type="domain" description="IPT/TIG" evidence="1">
    <location>
        <begin position="35"/>
        <end position="110"/>
    </location>
</feature>
<gene>
    <name evidence="2" type="ORF">HQN85_15665</name>
</gene>
<proteinExistence type="predicted"/>
<accession>A0ABX2DGG8</accession>
<dbReference type="Pfam" id="PF01833">
    <property type="entry name" value="TIG"/>
    <property type="match status" value="1"/>
</dbReference>
<evidence type="ECO:0000313" key="2">
    <source>
        <dbReference type="EMBL" id="NQX33170.1"/>
    </source>
</evidence>
<keyword evidence="3" id="KW-1185">Reference proteome</keyword>
<reference evidence="2 3" key="1">
    <citation type="submission" date="2020-05" db="EMBL/GenBank/DDBJ databases">
        <title>Description of Pedobacter foliorum sp. nov.</title>
        <authorList>
            <person name="Qi S."/>
            <person name="Carlier A."/>
            <person name="Cnockaert M."/>
            <person name="Vandamme P."/>
        </authorList>
    </citation>
    <scope>NUCLEOTIDE SEQUENCE [LARGE SCALE GENOMIC DNA]</scope>
    <source>
        <strain evidence="2 3">LMG 31300</strain>
    </source>
</reference>
<dbReference type="InterPro" id="IPR013783">
    <property type="entry name" value="Ig-like_fold"/>
</dbReference>
<dbReference type="EMBL" id="JABMKV010000009">
    <property type="protein sequence ID" value="NQX33170.1"/>
    <property type="molecule type" value="Genomic_DNA"/>
</dbReference>
<comment type="caution">
    <text evidence="2">The sequence shown here is derived from an EMBL/GenBank/DDBJ whole genome shotgun (WGS) entry which is preliminary data.</text>
</comment>
<sequence length="162" mass="16975">MIIGDIDGDERPDIVGVRASNGELYVYKNIIQPVTVTLLTPSIGKVGDDVVITGTNFSTDKTKDVVYFGATQAVVKNASADGTSLTVTVPYGANNQNLTVTNLESGKTGYSASPFKLIFQNSSGVDFRLLKSFPTGLASAGYVNAGDLNGDGFADMIALELV</sequence>
<dbReference type="SUPFAM" id="SSF81296">
    <property type="entry name" value="E set domains"/>
    <property type="match status" value="1"/>
</dbReference>
<protein>
    <submittedName>
        <fullName evidence="2">IPT/TIG domain-containing protein</fullName>
    </submittedName>
</protein>
<evidence type="ECO:0000313" key="3">
    <source>
        <dbReference type="Proteomes" id="UP000762110"/>
    </source>
</evidence>
<dbReference type="InterPro" id="IPR014756">
    <property type="entry name" value="Ig_E-set"/>
</dbReference>
<dbReference type="Proteomes" id="UP000762110">
    <property type="component" value="Unassembled WGS sequence"/>
</dbReference>
<evidence type="ECO:0000259" key="1">
    <source>
        <dbReference type="Pfam" id="PF01833"/>
    </source>
</evidence>
<organism evidence="2 3">
    <name type="scientific">Pedobacter boryungensis</name>
    <dbReference type="NCBI Taxonomy" id="869962"/>
    <lineage>
        <taxon>Bacteria</taxon>
        <taxon>Pseudomonadati</taxon>
        <taxon>Bacteroidota</taxon>
        <taxon>Sphingobacteriia</taxon>
        <taxon>Sphingobacteriales</taxon>
        <taxon>Sphingobacteriaceae</taxon>
        <taxon>Pedobacter</taxon>
    </lineage>
</organism>
<name>A0ABX2DGG8_9SPHI</name>
<dbReference type="Gene3D" id="2.60.40.10">
    <property type="entry name" value="Immunoglobulins"/>
    <property type="match status" value="1"/>
</dbReference>